<dbReference type="EMBL" id="CAJVQB010011914">
    <property type="protein sequence ID" value="CAG8751404.1"/>
    <property type="molecule type" value="Genomic_DNA"/>
</dbReference>
<proteinExistence type="predicted"/>
<dbReference type="Proteomes" id="UP000789901">
    <property type="component" value="Unassembled WGS sequence"/>
</dbReference>
<sequence>HGHSHRHIRWHDSGGHHYGSSSHCCGSGIYYHSHHCGYDSFKNKKILQEIITELEQKDAATNLDMCKCSTSSKKKEYKHQSLASRIETLLEGLEKDWWNDNCYLELALVPGSPGNKEIQEQLANEKNTSWANLKEAKITKEYKEEYAEALSPKSDQKKVHEKDLSDVNKQNQNM</sequence>
<protein>
    <submittedName>
        <fullName evidence="2">19106_t:CDS:1</fullName>
    </submittedName>
</protein>
<evidence type="ECO:0000256" key="1">
    <source>
        <dbReference type="SAM" id="MobiDB-lite"/>
    </source>
</evidence>
<accession>A0ABN7VAW5</accession>
<evidence type="ECO:0000313" key="2">
    <source>
        <dbReference type="EMBL" id="CAG8751404.1"/>
    </source>
</evidence>
<feature type="compositionally biased region" description="Basic and acidic residues" evidence="1">
    <location>
        <begin position="154"/>
        <end position="166"/>
    </location>
</feature>
<organism evidence="2 3">
    <name type="scientific">Gigaspora margarita</name>
    <dbReference type="NCBI Taxonomy" id="4874"/>
    <lineage>
        <taxon>Eukaryota</taxon>
        <taxon>Fungi</taxon>
        <taxon>Fungi incertae sedis</taxon>
        <taxon>Mucoromycota</taxon>
        <taxon>Glomeromycotina</taxon>
        <taxon>Glomeromycetes</taxon>
        <taxon>Diversisporales</taxon>
        <taxon>Gigasporaceae</taxon>
        <taxon>Gigaspora</taxon>
    </lineage>
</organism>
<feature type="region of interest" description="Disordered" evidence="1">
    <location>
        <begin position="149"/>
        <end position="174"/>
    </location>
</feature>
<reference evidence="2 3" key="1">
    <citation type="submission" date="2021-06" db="EMBL/GenBank/DDBJ databases">
        <authorList>
            <person name="Kallberg Y."/>
            <person name="Tangrot J."/>
            <person name="Rosling A."/>
        </authorList>
    </citation>
    <scope>NUCLEOTIDE SEQUENCE [LARGE SCALE GENOMIC DNA]</scope>
    <source>
        <strain evidence="2 3">120-4 pot B 10/14</strain>
    </source>
</reference>
<name>A0ABN7VAW5_GIGMA</name>
<keyword evidence="3" id="KW-1185">Reference proteome</keyword>
<comment type="caution">
    <text evidence="2">The sequence shown here is derived from an EMBL/GenBank/DDBJ whole genome shotgun (WGS) entry which is preliminary data.</text>
</comment>
<evidence type="ECO:0000313" key="3">
    <source>
        <dbReference type="Proteomes" id="UP000789901"/>
    </source>
</evidence>
<gene>
    <name evidence="2" type="ORF">GMARGA_LOCUS16431</name>
</gene>
<feature type="non-terminal residue" evidence="2">
    <location>
        <position position="1"/>
    </location>
</feature>